<gene>
    <name evidence="1" type="ORF">BGE01nite_42760</name>
</gene>
<dbReference type="Proteomes" id="UP000321577">
    <property type="component" value="Unassembled WGS sequence"/>
</dbReference>
<dbReference type="OrthoDB" id="9855640at2"/>
<dbReference type="EMBL" id="BKAG01000040">
    <property type="protein sequence ID" value="GEP44985.1"/>
    <property type="molecule type" value="Genomic_DNA"/>
</dbReference>
<dbReference type="AlphaFoldDB" id="A0A512ME15"/>
<name>A0A512ME15_9BACT</name>
<dbReference type="RefSeq" id="WP_146853459.1">
    <property type="nucleotide sequence ID" value="NZ_BKAG01000040.1"/>
</dbReference>
<evidence type="ECO:0000313" key="1">
    <source>
        <dbReference type="EMBL" id="GEP44985.1"/>
    </source>
</evidence>
<sequence>MPNIDFSDIPIIGQKVCDDGFLSKVIHLPGVDESDLIDIYKSLGPGSYCGRIDLFAGSVRPVGENVPSGDGSYVPSDAIMIGFERDGPCIAVASDGQTAFFYLILWGQDMAYRFTSFESTLLKMAELSGLVALYQRPFYLVRGVMTYCFNVNLDYHSNVEVIITAIKKARKVWTFRSIQHDEDNTLALDDSGQFLVRVSSRSDRNVTLFFNRAQLQCAKEFYDRWIDALGRKGLGLPERAI</sequence>
<accession>A0A512ME15</accession>
<reference evidence="1 2" key="1">
    <citation type="submission" date="2019-07" db="EMBL/GenBank/DDBJ databases">
        <title>Whole genome shotgun sequence of Brevifollis gellanilyticus NBRC 108608.</title>
        <authorList>
            <person name="Hosoyama A."/>
            <person name="Uohara A."/>
            <person name="Ohji S."/>
            <person name="Ichikawa N."/>
        </authorList>
    </citation>
    <scope>NUCLEOTIDE SEQUENCE [LARGE SCALE GENOMIC DNA]</scope>
    <source>
        <strain evidence="1 2">NBRC 108608</strain>
    </source>
</reference>
<organism evidence="1 2">
    <name type="scientific">Brevifollis gellanilyticus</name>
    <dbReference type="NCBI Taxonomy" id="748831"/>
    <lineage>
        <taxon>Bacteria</taxon>
        <taxon>Pseudomonadati</taxon>
        <taxon>Verrucomicrobiota</taxon>
        <taxon>Verrucomicrobiia</taxon>
        <taxon>Verrucomicrobiales</taxon>
        <taxon>Verrucomicrobiaceae</taxon>
    </lineage>
</organism>
<proteinExistence type="predicted"/>
<comment type="caution">
    <text evidence="1">The sequence shown here is derived from an EMBL/GenBank/DDBJ whole genome shotgun (WGS) entry which is preliminary data.</text>
</comment>
<protein>
    <submittedName>
        <fullName evidence="1">Uncharacterized protein</fullName>
    </submittedName>
</protein>
<keyword evidence="2" id="KW-1185">Reference proteome</keyword>
<evidence type="ECO:0000313" key="2">
    <source>
        <dbReference type="Proteomes" id="UP000321577"/>
    </source>
</evidence>